<keyword evidence="2" id="KW-1185">Reference proteome</keyword>
<reference evidence="1 2" key="2">
    <citation type="submission" date="2018-11" db="EMBL/GenBank/DDBJ databases">
        <authorList>
            <consortium name="Pathogen Informatics"/>
        </authorList>
    </citation>
    <scope>NUCLEOTIDE SEQUENCE [LARGE SCALE GENOMIC DNA]</scope>
</reference>
<dbReference type="EMBL" id="UYRT01089443">
    <property type="protein sequence ID" value="VDN34925.1"/>
    <property type="molecule type" value="Genomic_DNA"/>
</dbReference>
<evidence type="ECO:0000313" key="1">
    <source>
        <dbReference type="EMBL" id="VDN34925.1"/>
    </source>
</evidence>
<gene>
    <name evidence="1" type="ORF">GPUH_LOCUS19930</name>
</gene>
<dbReference type="Gene3D" id="3.40.1190.20">
    <property type="match status" value="1"/>
</dbReference>
<sequence>MGENSAADLYMENSSACRMAYEELRRIPPVNRHILSIQSHVVHGYVGNKCSVFPLQVYFSFLDEVFFSFLLKIAILNK</sequence>
<evidence type="ECO:0000313" key="3">
    <source>
        <dbReference type="WBParaSite" id="GPUH_0001995501-mRNA-1"/>
    </source>
</evidence>
<organism evidence="3">
    <name type="scientific">Gongylonema pulchrum</name>
    <dbReference type="NCBI Taxonomy" id="637853"/>
    <lineage>
        <taxon>Eukaryota</taxon>
        <taxon>Metazoa</taxon>
        <taxon>Ecdysozoa</taxon>
        <taxon>Nematoda</taxon>
        <taxon>Chromadorea</taxon>
        <taxon>Rhabditida</taxon>
        <taxon>Spirurina</taxon>
        <taxon>Spiruromorpha</taxon>
        <taxon>Spiruroidea</taxon>
        <taxon>Gongylonematidae</taxon>
        <taxon>Gongylonema</taxon>
    </lineage>
</organism>
<evidence type="ECO:0000313" key="2">
    <source>
        <dbReference type="Proteomes" id="UP000271098"/>
    </source>
</evidence>
<dbReference type="WBParaSite" id="GPUH_0001995501-mRNA-1">
    <property type="protein sequence ID" value="GPUH_0001995501-mRNA-1"/>
    <property type="gene ID" value="GPUH_0001995501"/>
</dbReference>
<accession>A0A183EG39</accession>
<dbReference type="Proteomes" id="UP000271098">
    <property type="component" value="Unassembled WGS sequence"/>
</dbReference>
<reference evidence="3" key="1">
    <citation type="submission" date="2016-06" db="UniProtKB">
        <authorList>
            <consortium name="WormBaseParasite"/>
        </authorList>
    </citation>
    <scope>IDENTIFICATION</scope>
</reference>
<name>A0A183EG39_9BILA</name>
<dbReference type="OrthoDB" id="2104723at2759"/>
<protein>
    <submittedName>
        <fullName evidence="3">Pyridoxal kinase</fullName>
    </submittedName>
</protein>
<dbReference type="InterPro" id="IPR029056">
    <property type="entry name" value="Ribokinase-like"/>
</dbReference>
<proteinExistence type="predicted"/>
<dbReference type="AlphaFoldDB" id="A0A183EG39"/>